<dbReference type="PANTHER" id="PTHR33116:SF80">
    <property type="entry name" value="REVERSE TRANSCRIPTASE ZINC-BINDING DOMAIN-CONTAINING PROTEIN"/>
    <property type="match status" value="1"/>
</dbReference>
<dbReference type="EMBL" id="CABITT030000006">
    <property type="protein sequence ID" value="VVB08444.1"/>
    <property type="molecule type" value="Genomic_DNA"/>
</dbReference>
<dbReference type="Proteomes" id="UP000489600">
    <property type="component" value="Unassembled WGS sequence"/>
</dbReference>
<sequence length="156" mass="17975">MSKLYYEPLIDKIRTRMISWSSKSFSFAGRLQLIQSVIASISNFWCSVFKLPKRCLESIERMCFAFLWSGSLHSATKSKDIAASNRGSWIWKKLLKLRPLAATFIQHEIQSGKDTFFWFDDWLGIGPLIRITGDIVMERKLLGIELDSLILRIPGN</sequence>
<comment type="caution">
    <text evidence="1">The sequence shown here is derived from an EMBL/GenBank/DDBJ whole genome shotgun (WGS) entry which is preliminary data.</text>
</comment>
<dbReference type="PANTHER" id="PTHR33116">
    <property type="entry name" value="REVERSE TRANSCRIPTASE ZINC-BINDING DOMAIN-CONTAINING PROTEIN-RELATED-RELATED"/>
    <property type="match status" value="1"/>
</dbReference>
<reference evidence="1" key="1">
    <citation type="submission" date="2019-07" db="EMBL/GenBank/DDBJ databases">
        <authorList>
            <person name="Dittberner H."/>
        </authorList>
    </citation>
    <scope>NUCLEOTIDE SEQUENCE [LARGE SCALE GENOMIC DNA]</scope>
</reference>
<evidence type="ECO:0000313" key="1">
    <source>
        <dbReference type="EMBL" id="VVB08444.1"/>
    </source>
</evidence>
<name>A0A565C461_9BRAS</name>
<keyword evidence="2" id="KW-1185">Reference proteome</keyword>
<accession>A0A565C461</accession>
<organism evidence="1 2">
    <name type="scientific">Arabis nemorensis</name>
    <dbReference type="NCBI Taxonomy" id="586526"/>
    <lineage>
        <taxon>Eukaryota</taxon>
        <taxon>Viridiplantae</taxon>
        <taxon>Streptophyta</taxon>
        <taxon>Embryophyta</taxon>
        <taxon>Tracheophyta</taxon>
        <taxon>Spermatophyta</taxon>
        <taxon>Magnoliopsida</taxon>
        <taxon>eudicotyledons</taxon>
        <taxon>Gunneridae</taxon>
        <taxon>Pentapetalae</taxon>
        <taxon>rosids</taxon>
        <taxon>malvids</taxon>
        <taxon>Brassicales</taxon>
        <taxon>Brassicaceae</taxon>
        <taxon>Arabideae</taxon>
        <taxon>Arabis</taxon>
    </lineage>
</organism>
<dbReference type="AlphaFoldDB" id="A0A565C461"/>
<proteinExistence type="predicted"/>
<dbReference type="OrthoDB" id="1110086at2759"/>
<protein>
    <recommendedName>
        <fullName evidence="3">Reverse transcriptase zinc-binding domain-containing protein</fullName>
    </recommendedName>
</protein>
<gene>
    <name evidence="1" type="ORF">ANE_LOCUS18888</name>
</gene>
<evidence type="ECO:0008006" key="3">
    <source>
        <dbReference type="Google" id="ProtNLM"/>
    </source>
</evidence>
<evidence type="ECO:0000313" key="2">
    <source>
        <dbReference type="Proteomes" id="UP000489600"/>
    </source>
</evidence>